<accession>A0A1M7R649</accession>
<dbReference type="AlphaFoldDB" id="A0A1M7R649"/>
<dbReference type="STRING" id="551987.SAMN05192549_111149"/>
<dbReference type="EMBL" id="FRCX01000011">
    <property type="protein sequence ID" value="SHN41021.1"/>
    <property type="molecule type" value="Genomic_DNA"/>
</dbReference>
<feature type="signal peptide" evidence="1">
    <location>
        <begin position="1"/>
        <end position="19"/>
    </location>
</feature>
<sequence>MFQKALLVVLLFSTSVTQAAIKNTSQDYYATGFQKAQDKDKALAAIAQLEKSLQTIYTDFSTSIKQIEKQQPVSFFEKLKLAADHAYASNALISAEKKFLLSLEVSDSEIKPETAPNQEFLSFLHGVSDATGYYIASSMKARNREGFPPLYFPEFCFADSFQQEPIQVTPEITSFLTKNAFKNQVTDNLYEIKTAAIPKVTIEKTRSYAMDGISESCGSYGEIDKRLPQQKVLIFADTIKARSYLKKRPELVATFFQEIETHELMHYFTKNSCRSLGSREVNINNVLYTQRRINEALASIGAIAVFTSTQDENKKYILFNELYSAGNSSYGLTFDLFFTPIYAKAARDEFNKLQKTAQAGGKLTAKDMPPYMKLVSQSTADSLGTLTVDGEEKFVSVPFVYSNFSLTYDPLLDVSDDDVLSAAEAALTTILNVQNSICTE</sequence>
<name>A0A1M7R649_9BURK</name>
<protein>
    <submittedName>
        <fullName evidence="2">Uncharacterized protein</fullName>
    </submittedName>
</protein>
<dbReference type="RefSeq" id="WP_072787822.1">
    <property type="nucleotide sequence ID" value="NZ_FRCX01000011.1"/>
</dbReference>
<keyword evidence="3" id="KW-1185">Reference proteome</keyword>
<reference evidence="3" key="1">
    <citation type="submission" date="2016-11" db="EMBL/GenBank/DDBJ databases">
        <authorList>
            <person name="Varghese N."/>
            <person name="Submissions S."/>
        </authorList>
    </citation>
    <scope>NUCLEOTIDE SEQUENCE [LARGE SCALE GENOMIC DNA]</scope>
    <source>
        <strain evidence="3">Sac-22</strain>
    </source>
</reference>
<gene>
    <name evidence="2" type="ORF">SAMN05192549_111149</name>
</gene>
<evidence type="ECO:0000256" key="1">
    <source>
        <dbReference type="SAM" id="SignalP"/>
    </source>
</evidence>
<organism evidence="2 3">
    <name type="scientific">Duganella sacchari</name>
    <dbReference type="NCBI Taxonomy" id="551987"/>
    <lineage>
        <taxon>Bacteria</taxon>
        <taxon>Pseudomonadati</taxon>
        <taxon>Pseudomonadota</taxon>
        <taxon>Betaproteobacteria</taxon>
        <taxon>Burkholderiales</taxon>
        <taxon>Oxalobacteraceae</taxon>
        <taxon>Telluria group</taxon>
        <taxon>Duganella</taxon>
    </lineage>
</organism>
<evidence type="ECO:0000313" key="2">
    <source>
        <dbReference type="EMBL" id="SHN41021.1"/>
    </source>
</evidence>
<keyword evidence="1" id="KW-0732">Signal</keyword>
<dbReference type="Proteomes" id="UP000184339">
    <property type="component" value="Unassembled WGS sequence"/>
</dbReference>
<evidence type="ECO:0000313" key="3">
    <source>
        <dbReference type="Proteomes" id="UP000184339"/>
    </source>
</evidence>
<feature type="chain" id="PRO_5012613327" evidence="1">
    <location>
        <begin position="20"/>
        <end position="440"/>
    </location>
</feature>
<proteinExistence type="predicted"/>